<proteinExistence type="predicted"/>
<gene>
    <name evidence="2" type="ORF">PTTT1_LOCUS29068</name>
</gene>
<dbReference type="Proteomes" id="UP000836788">
    <property type="component" value="Chromosome 2"/>
</dbReference>
<dbReference type="AlphaFoldDB" id="A0A8J9S9G1"/>
<dbReference type="InterPro" id="IPR011009">
    <property type="entry name" value="Kinase-like_dom_sf"/>
</dbReference>
<dbReference type="InterPro" id="IPR002575">
    <property type="entry name" value="Aminoglycoside_PTrfase"/>
</dbReference>
<evidence type="ECO:0000313" key="2">
    <source>
        <dbReference type="EMBL" id="CAG9285435.1"/>
    </source>
</evidence>
<feature type="domain" description="Aminoglycoside phosphotransferase" evidence="1">
    <location>
        <begin position="149"/>
        <end position="284"/>
    </location>
</feature>
<dbReference type="Pfam" id="PF01636">
    <property type="entry name" value="APH"/>
    <property type="match status" value="1"/>
</dbReference>
<name>A0A8J9S9G1_PHATR</name>
<dbReference type="SUPFAM" id="SSF56112">
    <property type="entry name" value="Protein kinase-like (PK-like)"/>
    <property type="match status" value="1"/>
</dbReference>
<organism evidence="2">
    <name type="scientific">Phaeodactylum tricornutum</name>
    <name type="common">Diatom</name>
    <dbReference type="NCBI Taxonomy" id="2850"/>
    <lineage>
        <taxon>Eukaryota</taxon>
        <taxon>Sar</taxon>
        <taxon>Stramenopiles</taxon>
        <taxon>Ochrophyta</taxon>
        <taxon>Bacillariophyta</taxon>
        <taxon>Bacillariophyceae</taxon>
        <taxon>Bacillariophycidae</taxon>
        <taxon>Naviculales</taxon>
        <taxon>Phaeodactylaceae</taxon>
        <taxon>Phaeodactylum</taxon>
    </lineage>
</organism>
<dbReference type="EMBL" id="OU594943">
    <property type="protein sequence ID" value="CAG9285435.1"/>
    <property type="molecule type" value="Genomic_DNA"/>
</dbReference>
<sequence length="476" mass="53574">MSAKVTDPNRQASSQVDFESLVVAAFVSLCVADSPHARLRQMHRATQNGRKVHCRALSGGKTNRCFKIYVAYEDGDDDDDSNNNLAVFGKLAFDHALWDPQHPMPYDLARTVNEYRIMVAFQRYIPNAPVATPLACLDLTVPSGEFRDGLNTDTGVRQAKLLLIEWTQADEPWAHQFNRGIVDQRVIPKVARALAALHNFPNINDFGRDFNQGVRPCMRLLFQACRDAMATLLSSNSKQDRCLAALRLLGPHGVQRLMDRHVDSYECRNALVHHDVHLFNILVEPATPSNASCNNAETQKIKQATLTSERDEPAVVLCDWEMTFWGPMGSDPGKVMSWPLAVACCHAAADRDTELAGRLAVMTNVFWEAYANALRKNMDRDNDDCECQVFREAMGWTGSMLLTGIYVFGLYREELPLHSLSETLRVEVLASIGLLGIKLMQYGFEHMEPHLTLHQLRARYCIIIQEELKCLANNSR</sequence>
<reference evidence="2" key="1">
    <citation type="submission" date="2022-02" db="EMBL/GenBank/DDBJ databases">
        <authorList>
            <person name="Giguere J D."/>
        </authorList>
    </citation>
    <scope>NUCLEOTIDE SEQUENCE</scope>
    <source>
        <strain evidence="2">CCAP 1055/1</strain>
    </source>
</reference>
<accession>A0A8J9S9G1</accession>
<evidence type="ECO:0000259" key="1">
    <source>
        <dbReference type="Pfam" id="PF01636"/>
    </source>
</evidence>
<dbReference type="Gene3D" id="3.90.1200.10">
    <property type="match status" value="1"/>
</dbReference>
<protein>
    <recommendedName>
        <fullName evidence="1">Aminoglycoside phosphotransferase domain-containing protein</fullName>
    </recommendedName>
</protein>